<dbReference type="SUPFAM" id="SSF51556">
    <property type="entry name" value="Metallo-dependent hydrolases"/>
    <property type="match status" value="1"/>
</dbReference>
<dbReference type="EMBL" id="SGXC01000002">
    <property type="protein sequence ID" value="RZS81229.1"/>
    <property type="molecule type" value="Genomic_DNA"/>
</dbReference>
<dbReference type="PANTHER" id="PTHR21240:SF28">
    <property type="entry name" value="ISO-OROTATE DECARBOXYLASE (EUROFUNG)"/>
    <property type="match status" value="1"/>
</dbReference>
<dbReference type="GO" id="GO:0016787">
    <property type="term" value="F:hydrolase activity"/>
    <property type="evidence" value="ECO:0007669"/>
    <property type="project" value="UniProtKB-KW"/>
</dbReference>
<dbReference type="InterPro" id="IPR032465">
    <property type="entry name" value="ACMSD"/>
</dbReference>
<evidence type="ECO:0000259" key="2">
    <source>
        <dbReference type="Pfam" id="PF04909"/>
    </source>
</evidence>
<reference evidence="3 4" key="1">
    <citation type="submission" date="2019-02" db="EMBL/GenBank/DDBJ databases">
        <title>Genomic Encyclopedia of Type Strains, Phase IV (KMG-IV): sequencing the most valuable type-strain genomes for metagenomic binning, comparative biology and taxonomic classification.</title>
        <authorList>
            <person name="Goeker M."/>
        </authorList>
    </citation>
    <scope>NUCLEOTIDE SEQUENCE [LARGE SCALE GENOMIC DNA]</scope>
    <source>
        <strain evidence="3 4">K24</strain>
    </source>
</reference>
<evidence type="ECO:0000256" key="1">
    <source>
        <dbReference type="ARBA" id="ARBA00023239"/>
    </source>
</evidence>
<evidence type="ECO:0000313" key="3">
    <source>
        <dbReference type="EMBL" id="RZS81229.1"/>
    </source>
</evidence>
<dbReference type="AlphaFoldDB" id="A0A4Q7NE38"/>
<name>A0A4Q7NE38_9BURK</name>
<protein>
    <submittedName>
        <fullName evidence="3">Putative TIM-barrel fold metal-dependent hydrolase</fullName>
    </submittedName>
</protein>
<dbReference type="InterPro" id="IPR006680">
    <property type="entry name" value="Amidohydro-rel"/>
</dbReference>
<dbReference type="GO" id="GO:0005737">
    <property type="term" value="C:cytoplasm"/>
    <property type="evidence" value="ECO:0007669"/>
    <property type="project" value="TreeGrafter"/>
</dbReference>
<keyword evidence="3" id="KW-0378">Hydrolase</keyword>
<dbReference type="RefSeq" id="WP_130358848.1">
    <property type="nucleotide sequence ID" value="NZ_SGXC01000002.1"/>
</dbReference>
<dbReference type="PANTHER" id="PTHR21240">
    <property type="entry name" value="2-AMINO-3-CARBOXYLMUCONATE-6-SEMIALDEHYDE DECARBOXYLASE"/>
    <property type="match status" value="1"/>
</dbReference>
<feature type="domain" description="Amidohydrolase-related" evidence="2">
    <location>
        <begin position="68"/>
        <end position="334"/>
    </location>
</feature>
<dbReference type="InterPro" id="IPR032466">
    <property type="entry name" value="Metal_Hydrolase"/>
</dbReference>
<proteinExistence type="predicted"/>
<organism evidence="3 4">
    <name type="scientific">Pigmentiphaga kullae</name>
    <dbReference type="NCBI Taxonomy" id="151784"/>
    <lineage>
        <taxon>Bacteria</taxon>
        <taxon>Pseudomonadati</taxon>
        <taxon>Pseudomonadota</taxon>
        <taxon>Betaproteobacteria</taxon>
        <taxon>Burkholderiales</taxon>
        <taxon>Alcaligenaceae</taxon>
        <taxon>Pigmentiphaga</taxon>
    </lineage>
</organism>
<keyword evidence="1" id="KW-0456">Lyase</keyword>
<evidence type="ECO:0000313" key="4">
    <source>
        <dbReference type="Proteomes" id="UP000292445"/>
    </source>
</evidence>
<gene>
    <name evidence="3" type="ORF">EV675_3852</name>
</gene>
<dbReference type="Proteomes" id="UP000292445">
    <property type="component" value="Unassembled WGS sequence"/>
</dbReference>
<dbReference type="GO" id="GO:0016831">
    <property type="term" value="F:carboxy-lyase activity"/>
    <property type="evidence" value="ECO:0007669"/>
    <property type="project" value="InterPro"/>
</dbReference>
<dbReference type="GO" id="GO:0019748">
    <property type="term" value="P:secondary metabolic process"/>
    <property type="evidence" value="ECO:0007669"/>
    <property type="project" value="TreeGrafter"/>
</dbReference>
<comment type="caution">
    <text evidence="3">The sequence shown here is derived from an EMBL/GenBank/DDBJ whole genome shotgun (WGS) entry which is preliminary data.</text>
</comment>
<keyword evidence="4" id="KW-1185">Reference proteome</keyword>
<dbReference type="OrthoDB" id="8673173at2"/>
<dbReference type="Pfam" id="PF04909">
    <property type="entry name" value="Amidohydro_2"/>
    <property type="match status" value="1"/>
</dbReference>
<dbReference type="Gene3D" id="3.20.20.140">
    <property type="entry name" value="Metal-dependent hydrolases"/>
    <property type="match status" value="1"/>
</dbReference>
<accession>A0A4Q7NE38</accession>
<sequence>MRKIDSYSHLFPPAYFERMKALAKDQGAIKRWLTVPVLYDLDARLKMMEEFPGYQQILTLSSPPIEFVAGPEDSPELARLANDGMAEIVAQHPDKFPAFVASLPMNNVEAALREMDRAIGELGARGIQIFTNVNGRPLDDPEFWPIFEKAVNEYQVPIWMHPARGANFPDYLTEKKSRFEIWWTFGWPYETSAAMTRMVFSGFFDKLPEMKLITHHMGAMIPFFDGRVGPGLDQFGSRTSDEDYEGLLARMPKRPIDYFRMFYADTALAGSKAGVACGLEFFGAEKVLFATDCPFDPEGGPAFIRSIPEAIDALDLSEADREGIYFGNALKLLKMGCDC</sequence>